<dbReference type="PANTHER" id="PTHR45398:SF1">
    <property type="entry name" value="ENZYME, PUTATIVE (JCVI)-RELATED"/>
    <property type="match status" value="1"/>
</dbReference>
<dbReference type="InterPro" id="IPR010071">
    <property type="entry name" value="AA_adenyl_dom"/>
</dbReference>
<dbReference type="NCBIfam" id="TIGR01720">
    <property type="entry name" value="NRPS-para261"/>
    <property type="match status" value="1"/>
</dbReference>
<dbReference type="GO" id="GO:0003824">
    <property type="term" value="F:catalytic activity"/>
    <property type="evidence" value="ECO:0007669"/>
    <property type="project" value="InterPro"/>
</dbReference>
<dbReference type="CDD" id="cd17649">
    <property type="entry name" value="A_NRPS_PvdJ-like"/>
    <property type="match status" value="2"/>
</dbReference>
<dbReference type="Pfam" id="PF00668">
    <property type="entry name" value="Condensation"/>
    <property type="match status" value="5"/>
</dbReference>
<evidence type="ECO:0000256" key="1">
    <source>
        <dbReference type="ARBA" id="ARBA00001957"/>
    </source>
</evidence>
<dbReference type="EMBL" id="CP119325">
    <property type="protein sequence ID" value="WEK32623.1"/>
    <property type="molecule type" value="Genomic_DNA"/>
</dbReference>
<protein>
    <submittedName>
        <fullName evidence="6">Non-ribosomal peptide synthase/polyketide synthase</fullName>
    </submittedName>
</protein>
<comment type="cofactor">
    <cofactor evidence="1">
        <name>pantetheine 4'-phosphate</name>
        <dbReference type="ChEBI" id="CHEBI:47942"/>
    </cofactor>
</comment>
<feature type="domain" description="Carrier" evidence="5">
    <location>
        <begin position="4659"/>
        <end position="4734"/>
    </location>
</feature>
<dbReference type="FunFam" id="3.40.50.980:FF:000001">
    <property type="entry name" value="Non-ribosomal peptide synthetase"/>
    <property type="match status" value="4"/>
</dbReference>
<feature type="domain" description="Carrier" evidence="5">
    <location>
        <begin position="1004"/>
        <end position="1079"/>
    </location>
</feature>
<dbReference type="NCBIfam" id="TIGR01733">
    <property type="entry name" value="AA-adenyl-dom"/>
    <property type="match status" value="4"/>
</dbReference>
<dbReference type="PROSITE" id="PS50075">
    <property type="entry name" value="CARRIER"/>
    <property type="match status" value="4"/>
</dbReference>
<feature type="domain" description="Carrier" evidence="5">
    <location>
        <begin position="2073"/>
        <end position="2148"/>
    </location>
</feature>
<dbReference type="Gene3D" id="3.30.559.10">
    <property type="entry name" value="Chloramphenicol acetyltransferase-like domain"/>
    <property type="match status" value="5"/>
</dbReference>
<dbReference type="Gene3D" id="2.30.38.10">
    <property type="entry name" value="Luciferase, Domain 3"/>
    <property type="match status" value="3"/>
</dbReference>
<evidence type="ECO:0000313" key="7">
    <source>
        <dbReference type="Proteomes" id="UP001216329"/>
    </source>
</evidence>
<dbReference type="InterPro" id="IPR045851">
    <property type="entry name" value="AMP-bd_C_sf"/>
</dbReference>
<gene>
    <name evidence="6" type="ORF">P0Y58_10650</name>
</gene>
<evidence type="ECO:0000313" key="6">
    <source>
        <dbReference type="EMBL" id="WEK32623.1"/>
    </source>
</evidence>
<reference evidence="6" key="1">
    <citation type="submission" date="2023-03" db="EMBL/GenBank/DDBJ databases">
        <title>Andean soil-derived lignocellulolytic bacterial consortium as a source of novel taxa and putative plastic-active enzymes.</title>
        <authorList>
            <person name="Diaz-Garcia L."/>
            <person name="Chuvochina M."/>
            <person name="Feuerriegel G."/>
            <person name="Bunk B."/>
            <person name="Sproer C."/>
            <person name="Streit W.R."/>
            <person name="Rodriguez L.M."/>
            <person name="Overmann J."/>
            <person name="Jimenez D.J."/>
        </authorList>
    </citation>
    <scope>NUCLEOTIDE SEQUENCE</scope>
    <source>
        <strain evidence="6">MAG 876</strain>
    </source>
</reference>
<dbReference type="FunFam" id="3.30.559.10:FF:000012">
    <property type="entry name" value="Non-ribosomal peptide synthetase"/>
    <property type="match status" value="2"/>
</dbReference>
<evidence type="ECO:0000256" key="2">
    <source>
        <dbReference type="ARBA" id="ARBA00006432"/>
    </source>
</evidence>
<dbReference type="FunFam" id="3.40.50.12780:FF:000012">
    <property type="entry name" value="Non-ribosomal peptide synthetase"/>
    <property type="match status" value="2"/>
</dbReference>
<dbReference type="InterPro" id="IPR025110">
    <property type="entry name" value="AMP-bd_C"/>
</dbReference>
<dbReference type="InterPro" id="IPR009081">
    <property type="entry name" value="PP-bd_ACP"/>
</dbReference>
<dbReference type="SMART" id="SM00823">
    <property type="entry name" value="PKS_PP"/>
    <property type="match status" value="4"/>
</dbReference>
<keyword evidence="3" id="KW-0596">Phosphopantetheine</keyword>
<dbReference type="Pfam" id="PF00501">
    <property type="entry name" value="AMP-binding"/>
    <property type="match status" value="4"/>
</dbReference>
<dbReference type="InterPro" id="IPR020845">
    <property type="entry name" value="AMP-binding_CS"/>
</dbReference>
<dbReference type="Gene3D" id="3.30.300.30">
    <property type="match status" value="4"/>
</dbReference>
<evidence type="ECO:0000259" key="5">
    <source>
        <dbReference type="PROSITE" id="PS50075"/>
    </source>
</evidence>
<dbReference type="SUPFAM" id="SSF52777">
    <property type="entry name" value="CoA-dependent acyltransferases"/>
    <property type="match status" value="10"/>
</dbReference>
<proteinExistence type="inferred from homology"/>
<dbReference type="Pfam" id="PF00550">
    <property type="entry name" value="PP-binding"/>
    <property type="match status" value="4"/>
</dbReference>
<dbReference type="NCBIfam" id="NF003417">
    <property type="entry name" value="PRK04813.1"/>
    <property type="match status" value="4"/>
</dbReference>
<dbReference type="CDD" id="cd05930">
    <property type="entry name" value="A_NRPS"/>
    <property type="match status" value="1"/>
</dbReference>
<dbReference type="GO" id="GO:0044550">
    <property type="term" value="P:secondary metabolite biosynthetic process"/>
    <property type="evidence" value="ECO:0007669"/>
    <property type="project" value="UniProtKB-ARBA"/>
</dbReference>
<dbReference type="InterPro" id="IPR000873">
    <property type="entry name" value="AMP-dep_synth/lig_dom"/>
</dbReference>
<dbReference type="FunFam" id="1.10.1200.10:FF:000005">
    <property type="entry name" value="Nonribosomal peptide synthetase 1"/>
    <property type="match status" value="3"/>
</dbReference>
<dbReference type="InterPro" id="IPR020806">
    <property type="entry name" value="PKS_PP-bd"/>
</dbReference>
<dbReference type="InterPro" id="IPR042099">
    <property type="entry name" value="ANL_N_sf"/>
</dbReference>
<dbReference type="Gene3D" id="3.30.559.30">
    <property type="entry name" value="Nonribosomal peptide synthetase, condensation domain"/>
    <property type="match status" value="5"/>
</dbReference>
<dbReference type="InterPro" id="IPR006162">
    <property type="entry name" value="Ppantetheine_attach_site"/>
</dbReference>
<dbReference type="InterPro" id="IPR023213">
    <property type="entry name" value="CAT-like_dom_sf"/>
</dbReference>
<dbReference type="GO" id="GO:0031177">
    <property type="term" value="F:phosphopantetheine binding"/>
    <property type="evidence" value="ECO:0007669"/>
    <property type="project" value="InterPro"/>
</dbReference>
<sequence>MNAENSLKLARRFIELPPEKRRLFLAGLQAEGIDFSLFPIPADVACDDRDGLSYAQRRMSFLWQLDPQGAAYNLPMAVRLKGKLDRPALQQAFDRLVARHESLRTRLRAQGDHLYQEVLPAQAVAIVEQDLTALAAAQREARVAALAEAEAQAPFNLLQGPLLRVNLLQLAADEHVLLLTLHHIVADGWSLNVLIDEFVRLYDAACQGSEANLPALPIQYRDYALWQRSWLEAGEQARQLSYWRDKLGDDHAVLELPFDHPRVGAPSHRGARRELQVDPALAERLKALASAQGVTLFMVLLASFKLLLQRYSGQRAIRVGVPVANRHRTEVEGLIGCFINTQVLHTDIDPLMNVSQLLGRVKDTALGAQAHQDLPFERLVEALELDRSSAQSPLFQVLFNHQAAIADAGQIRLGSGLTLEKVALDKHSARFDLALDTYESAGRLHAVFTYALDVFEEATITAFGEDWLRLLDGLTQASATAVGELPLATRAAHAVEWQAAGAAEPDVCIHHLIESAADRNPQGLAASGDAGQISHATLQARSDALAQALLDRGVQVDQRVGVVADRSCEMLIGILAVLKAGAAYLPLDPEQPQARIDFMLADSAVKWVLGRAGQISLPEGVAAVDVEGEYPLVSAPRVAVHADNLAYVIYTSGTTGKPKGVAVSHGALVNYVRGVSKRLPMGQIGSLAMVTTPAADLGHTMLFGALCHGKTLHMLAKETVLDAEAFAAYLQAHAIDALKIVPSHLQAMLAAGAAALPRRCLVVGGEACSTALLGRIKALAPGLDVINHYGPTETTVGVLTHTLQDRPLLGQPLQNLRTHVLDSCLQPVPGTARGELYIAGAGLARGYLGQAALTAERFVPDANGSAGARMYRTGDWVRLNADGERVFAGRIDGQVKIRGYRVELAEIDACLRQLPGIENAVVRVVGEGADRQLAAYLVPQHWAAQEEARQGVVDGIRAALKLALPEHLVPQYLMLLERLPVTLNGKVDVKALPEPVAVTALYRAPETALQQQVAAIWADVLQQAQVGLDDNFFALGGHSLLATQVVSRIRQQLRLDVALRVLFDTADLCAFAEALQGLEQVAGGEIRALERTGPLQVSHAQYRQWMFWKLHPQSTAYNTPLAIRLQGEVDRSALQAAFDALVMRHESLRTVFEEHDGIPQQRILPAASLPIEYHDLGAADGGALRQRIEDEALTPFDLEQGPLIRVKLFQAGPLEQQEQVLTVLLHHIVSDGWSMSVMVRELAAAYNAHATGQRLEPHALAVQYADYAAWQRERLAAGELQAQLAFWKATLEDDFAVLELPSDRIRPQVQSYRGGRVDVLLPAALTADLQGLAVAANATLFHVFLASFALLLSRYSGREKLNIGIPVTNRNRLELEGLIGFFVNTLVARVDVDPLQSFKGLLLGVKETTLQAQANKDIPFDVLVEELKPERGLGHNPLFQVMYNHLSSLGERVSGDSVQGLSVTEVDLVEHTTQFDLSLDTLERSDGVLASFGYASDLFDVERIERLASVWVNLLGALVSAATLPVAELALLTPAQHKRVLETGDQPPLRFAEDLGVHQLFEAQVLRAPQATALVLDDQTLTYQALNRRANQLAHKLRELGVGPDMRVGIAVERSLDMVVGLLGILKAGGAYVPLDPQYPQERLRFMMQDSGIHLLLTQPHLTPTLPISPAVACLEMQADEQWLGNCSADNPVSLTVADNLAYVIYTSGSTGKPKGVAVAHRELSVFCSVAADYSRLDASDRVLQFATVNFDGFVEQLYPALCCGARVVMRGPQLWDIETLKQAIVTHGITVADLTTAYWRMLAAEKLPAGACASLRQVHVGGEAMPMESLGDWYASGLQQVRLLNTYGPTEATVVTTVQDCAGLQPGAGGKAIVPIGRAVGGRLTYVCDDGLALAPAGWVNELLIGGRGCLARGYFNRPALTAERFIPDPFDPVGGGRLYRTGDLASYRADGVIDYVGRIDHQVKIRGLRIELGEIEARLQEHAKVREAQVIDIDGPTGKQLVGYLVIEGGLEQQDALRTDLASHLKAALPDYMVPAHLMFLGELPLTPNGKLDRKALPRPDLNLDQPAYVPPRSEREQQIAAIWAQVLKVERIGLTDHFFELGGHSLLATQVTSRIRQALGLEIPLRTLFEAPVLADFVALTGQGTQAPAPALLPVDRTQPLALSYAQQRQWFFWQMAPESTAYNMATVLRLRGNLAEDALRLSFEALIARHETLRTTFRQAGDHALQVIHPAQPFNLASERVDLGAGKQQAALLKRLVEAETQRPFDLEHGPLLRVKLLRVAEDDHVLILTLHHIISDGWSMPVMVDELVQLYEGLRTGQPVELAGLPVQYADYAVWQRQWMEAGERERQLDYWKAQLGDRQPVLELPADRPRPANQDFAGASFAIDLDRDLVHALKALAQQQGVSLFMLLLASFQTLLHRYSGQDDIRVGVPIANRNRLETERLIGFFVNTQVLKAEFDLHTTFSQLLEQTRQTALAAQGHQDLPFEQLVEALHPERSLSHSPLFQALYNHQTELRGQARSLPGLEVEGLAWERYTAQFDLTLDTFEHAEGLGASLVYATSLFDRPRIEALAQHWCNLLADIVRQPDQRVAELAMLGSQEREHLLATWDQTGDDHPDDRFVHQLFADQVARAPEAVAIRFDDQRLSYSQLDAQANRLARRLVELGVGPEVRVVIAMRRSTEIMVAFLAVLKAGGVYVPLDIAYPQDRLRYMMQDCAAALVLTQSDVLGSLPIPEGLPTLAVDLPAAWQQGPDTAPEVALDKHNLAYVIYTSGSTGMPKGVAVAHGPLASHILANGERYATGPQDCELHFMSFAFDGAHEAWMHLLINGASVLVRDDSLWLPEQAYAEMHRHGVTIAVFPPVYLQQLAEHALRVGNPPPVRIYCFGGDAVPQAGYELAWQALRPQYIFNGYGPTETVVTPLLWRASPGDACGAAYAPIGRLVGRRRSYVLDASLNLVPLGHSGELFLGGLCVARGYLDRPGLTAERFVPDPFAANGERVYRSGDLTRSRADGVVDYLGRIDHQVKIRGFRIELGEIEARLQGHPAVRESVVIDIQGPGGKQLAAYLVCADVQADDLQGQSLLRGELREHLKASLPDYMVPTHLVFLDTLPLTPNGKLDRKGLPKPDVSQLQQVYVAPRSALEQTIAGIWADVLKVDKVGLTDNFFELGGDSIISIQVVSRARQAGIRFTPKELFQHQTVQGLAAVARQGDDGGLLIEQGPATGQNLLLPIQQSFFEQDIAQRHHWNQALLLKAGQALDSQALEQALQALVIHHDALRLRFDQAEGEWTAHYGSPETQQGLLRQVTVADAQALEALCDEVQGSLDLQRGPLLRALLATLADGSQRLLLAIHHLVVDGVSWRVLLEDLQTAYRQLHAGQPLDLPGKTSATQAWAGHLQAYARSDALQAQLAYWQAQLGGVDADLPCDNPGGSLHGMHVGTARTRLDAACTRQLLQQAPAAYRTQVNDLLLTALARVIARWTQRSDVLVQLEGHGREDLFDTVDLTRTVGWFTSVFPVRLSPELTLDESIKRIKEQLRAIPDKGIGYGALRYLGDDQARAALAQLPTPRITFNYLGQFDGSFTAASGADAPAFLVPAEESAGASQSSEAPLDNWLSINGQVYAGELSLEWTYSRDMFAADTVQHLADQFAAELNAVVEHCLEDGQAGLTPSDVPLAGLTQAQLDSLPIAAVQVEDLYPLAPMQQGMLFHSLFEQGGGHYINQMRVDVKGLDVPRFRLAWQAAVDRHEVLRANFVTCFESPLQVIRKQLELPFTHLDWVGIAEQGAALDSWAEADLRKGFDLQHDPLLRLAVIRTDDETCHLVFTSHHILMDGWSNAQLLGEVLQAYAGLPNGGLTGRYRDYIEWLHRQDPVQAQAFWQQQLQDLNEPTRLALAMRQDKARLGTGYGEHQQRLSEQQTQALGAFARQQRVTVNTLVQAAWLLLLQRYTGQSCVSFGATVSGRPAELRGVEQQLGLFINTLPVVASPRPQQRVAQWVQQLQAQNLALREYEHSPLYDIQRWAGSGGEGLFDTLLVFENYPVGEALQQSAPAGLVFGNVHGHEQSSVPLTLAIGAGAQLSVHYSYDRECFTEESIAQIARHFGTLLQALIEDAQQVVARLPLLEAQERQAIIHDWNRAPVVHHPDQCLHQLIETQAARTPQAIAVVAGERTLSYSQLNLRANQLAHKLREQGVGPDVLVGLAVDRSLEMVIGLLGILKAGGAYVPLDPEYPEDRLAYMMSDSGIRLLLTQSHLLARLPLPEDVEPLLLEPLPGYSEANPINFTQPANLAYVIYTSGSTGKPKGTLLPHHNVVRLFQATQDWFRFDSQDVWSVFHSYAFDFSVWELFGALVHGAKAVIVPKDVARSPADFHALLIREQVTVLNQTPSAFKQLIPHACARPQGQADLALRYIVFGGEALDVGSLAPWFNHFGDHQPTLINMYGITETTVHVTYRPVRREDLQREGVSPIGEVIPDQSLYLLDADFDIAAPGCHGELHVGHAGLARGYHRRAALTAERFVPDPFDDSEQGGGRLYRTSDLARYRFQGAVEYAGRIDHQVKIRGFRIELGEIETRLKEHSQILEAVVLAMDGPSGTQLVAYLIPAQAPTAALRESLREHLKATLPEHMVPAHQVFLETLPLTANGKLDRRALPAPDATQLQQLFVAPQSPLEQDVAAIWADVLKLERVGMSDNFFELGGHSLLAVQATQRVQLLLGLEVPLAALFGAGRLADYVAAMAELAPASAADVDELSDFLAELESV</sequence>
<keyword evidence="4" id="KW-0597">Phosphoprotein</keyword>
<dbReference type="PROSITE" id="PS00455">
    <property type="entry name" value="AMP_BINDING"/>
    <property type="match status" value="4"/>
</dbReference>
<evidence type="ECO:0000256" key="4">
    <source>
        <dbReference type="ARBA" id="ARBA00022553"/>
    </source>
</evidence>
<dbReference type="NCBIfam" id="NF004282">
    <property type="entry name" value="PRK05691.1"/>
    <property type="match status" value="4"/>
</dbReference>
<dbReference type="CDD" id="cd19543">
    <property type="entry name" value="DCL_NRPS"/>
    <property type="match status" value="1"/>
</dbReference>
<feature type="domain" description="Carrier" evidence="5">
    <location>
        <begin position="3139"/>
        <end position="3213"/>
    </location>
</feature>
<organism evidence="6 7">
    <name type="scientific">Candidatus Pseudomonas phytovorans</name>
    <dbReference type="NCBI Taxonomy" id="3121377"/>
    <lineage>
        <taxon>Bacteria</taxon>
        <taxon>Pseudomonadati</taxon>
        <taxon>Pseudomonadota</taxon>
        <taxon>Gammaproteobacteria</taxon>
        <taxon>Pseudomonadales</taxon>
        <taxon>Pseudomonadaceae</taxon>
        <taxon>Pseudomonas</taxon>
    </lineage>
</organism>
<dbReference type="SUPFAM" id="SSF47336">
    <property type="entry name" value="ACP-like"/>
    <property type="match status" value="4"/>
</dbReference>
<dbReference type="InterPro" id="IPR036736">
    <property type="entry name" value="ACP-like_sf"/>
</dbReference>
<name>A0AAJ5WN27_9PSED</name>
<dbReference type="Gene3D" id="1.10.1200.10">
    <property type="entry name" value="ACP-like"/>
    <property type="match status" value="4"/>
</dbReference>
<dbReference type="FunFam" id="3.40.50.980:FF:000002">
    <property type="entry name" value="Enterobactin synthetase component F"/>
    <property type="match status" value="1"/>
</dbReference>
<dbReference type="Proteomes" id="UP001216329">
    <property type="component" value="Chromosome"/>
</dbReference>
<accession>A0AAJ5WN27</accession>
<dbReference type="GO" id="GO:0043041">
    <property type="term" value="P:amino acid activation for nonribosomal peptide biosynthetic process"/>
    <property type="evidence" value="ECO:0007669"/>
    <property type="project" value="UniProtKB-ARBA"/>
</dbReference>
<evidence type="ECO:0000256" key="3">
    <source>
        <dbReference type="ARBA" id="ARBA00022450"/>
    </source>
</evidence>
<dbReference type="SUPFAM" id="SSF56801">
    <property type="entry name" value="Acetyl-CoA synthetase-like"/>
    <property type="match status" value="4"/>
</dbReference>
<dbReference type="InterPro" id="IPR010060">
    <property type="entry name" value="NRPS_synth"/>
</dbReference>
<comment type="similarity">
    <text evidence="2">Belongs to the ATP-dependent AMP-binding enzyme family.</text>
</comment>
<dbReference type="FunFam" id="3.30.300.30:FF:000010">
    <property type="entry name" value="Enterobactin synthetase component F"/>
    <property type="match status" value="3"/>
</dbReference>
<dbReference type="InterPro" id="IPR001242">
    <property type="entry name" value="Condensation_dom"/>
</dbReference>
<dbReference type="Gene3D" id="3.40.50.12780">
    <property type="entry name" value="N-terminal domain of ligase-like"/>
    <property type="match status" value="1"/>
</dbReference>
<dbReference type="CDD" id="cd19531">
    <property type="entry name" value="LCL_NRPS-like"/>
    <property type="match status" value="3"/>
</dbReference>
<dbReference type="CDD" id="cd19534">
    <property type="entry name" value="E_NRPS"/>
    <property type="match status" value="1"/>
</dbReference>
<dbReference type="CDD" id="cd17643">
    <property type="entry name" value="A_NRPS_Cytc1-like"/>
    <property type="match status" value="1"/>
</dbReference>
<dbReference type="PROSITE" id="PS00012">
    <property type="entry name" value="PHOSPHOPANTETHEINE"/>
    <property type="match status" value="4"/>
</dbReference>
<dbReference type="Pfam" id="PF13193">
    <property type="entry name" value="AMP-binding_C"/>
    <property type="match status" value="3"/>
</dbReference>
<dbReference type="PANTHER" id="PTHR45398">
    <property type="match status" value="1"/>
</dbReference>
<dbReference type="Gene3D" id="3.40.50.980">
    <property type="match status" value="6"/>
</dbReference>